<dbReference type="OrthoDB" id="6464870at2"/>
<dbReference type="GO" id="GO:0071555">
    <property type="term" value="P:cell wall organization"/>
    <property type="evidence" value="ECO:0007669"/>
    <property type="project" value="InterPro"/>
</dbReference>
<dbReference type="GO" id="GO:0030288">
    <property type="term" value="C:outer membrane-bounded periplasmic space"/>
    <property type="evidence" value="ECO:0007669"/>
    <property type="project" value="InterPro"/>
</dbReference>
<evidence type="ECO:0000256" key="4">
    <source>
        <dbReference type="ARBA" id="ARBA00022764"/>
    </source>
</evidence>
<comment type="caution">
    <text evidence="8">The sequence shown here is derived from an EMBL/GenBank/DDBJ whole genome shotgun (WGS) entry which is preliminary data.</text>
</comment>
<evidence type="ECO:0000256" key="5">
    <source>
        <dbReference type="ARBA" id="ARBA00023186"/>
    </source>
</evidence>
<dbReference type="InterPro" id="IPR036316">
    <property type="entry name" value="Pili_assmbl_chap_C_dom_sf"/>
</dbReference>
<evidence type="ECO:0000259" key="7">
    <source>
        <dbReference type="Pfam" id="PF02753"/>
    </source>
</evidence>
<dbReference type="InterPro" id="IPR050643">
    <property type="entry name" value="Periplasmic_pilus_chap"/>
</dbReference>
<comment type="subcellular location">
    <subcellularLocation>
        <location evidence="1">Periplasm</location>
    </subcellularLocation>
</comment>
<evidence type="ECO:0000256" key="1">
    <source>
        <dbReference type="ARBA" id="ARBA00004418"/>
    </source>
</evidence>
<dbReference type="SUPFAM" id="SSF49354">
    <property type="entry name" value="PapD-like"/>
    <property type="match status" value="1"/>
</dbReference>
<sequence length="241" mass="25616">MTRFISLFSLVVTLLCTPLLGKAEGFGINATRLIYPEGATSISVAVRNTLSQQPYLVQVAISGKQDMQTSTPFVVTPPLFRLEPNSVNQLRVAFTGTPLPGDRESVFYFHATAIPSSAKTDASQLSKDVQAQVRFGVGSIIKLFYRPASLSGSSAPAQKGLVFTREAAGVKVSNPSPYFINLAGLTVGGQKLALDTPAALMLAPFGSHTWSVKSPLAKGSQVQWRTINDTGGIDAFNAVLP</sequence>
<keyword evidence="5" id="KW-0143">Chaperone</keyword>
<accession>A0A1S8CLQ9</accession>
<proteinExistence type="inferred from homology"/>
<keyword evidence="9" id="KW-1185">Reference proteome</keyword>
<dbReference type="InterPro" id="IPR016147">
    <property type="entry name" value="Pili_assmbl_chaperone_N"/>
</dbReference>
<evidence type="ECO:0000256" key="2">
    <source>
        <dbReference type="ARBA" id="ARBA00007399"/>
    </source>
</evidence>
<dbReference type="AlphaFoldDB" id="A0A1S8CLQ9"/>
<gene>
    <name evidence="8" type="ORF">BMI79_09270</name>
</gene>
<dbReference type="InterPro" id="IPR013783">
    <property type="entry name" value="Ig-like_fold"/>
</dbReference>
<dbReference type="InterPro" id="IPR001829">
    <property type="entry name" value="Pili_assmbl_chaperone_bac"/>
</dbReference>
<dbReference type="EMBL" id="MOXD01000004">
    <property type="protein sequence ID" value="OMQ23692.1"/>
    <property type="molecule type" value="Genomic_DNA"/>
</dbReference>
<reference evidence="8 9" key="1">
    <citation type="submission" date="2016-11" db="EMBL/GenBank/DDBJ databases">
        <title>Rahnella oryzae sp. nov., isolated from rice root.</title>
        <authorList>
            <person name="Zhang X.-X."/>
            <person name="Zhang J."/>
        </authorList>
    </citation>
    <scope>NUCLEOTIDE SEQUENCE [LARGE SCALE GENOMIC DNA]</scope>
    <source>
        <strain evidence="8 9">J11-6</strain>
    </source>
</reference>
<dbReference type="Pfam" id="PF00345">
    <property type="entry name" value="PapD_N"/>
    <property type="match status" value="1"/>
</dbReference>
<evidence type="ECO:0000259" key="6">
    <source>
        <dbReference type="Pfam" id="PF00345"/>
    </source>
</evidence>
<dbReference type="Gene3D" id="2.60.40.10">
    <property type="entry name" value="Immunoglobulins"/>
    <property type="match status" value="2"/>
</dbReference>
<keyword evidence="3" id="KW-0732">Signal</keyword>
<evidence type="ECO:0000313" key="9">
    <source>
        <dbReference type="Proteomes" id="UP000216021"/>
    </source>
</evidence>
<keyword evidence="4" id="KW-0574">Periplasm</keyword>
<dbReference type="STRING" id="2034155.BMI79_09270"/>
<dbReference type="SUPFAM" id="SSF49584">
    <property type="entry name" value="Periplasmic chaperone C-domain"/>
    <property type="match status" value="1"/>
</dbReference>
<comment type="similarity">
    <text evidence="2">Belongs to the periplasmic pilus chaperone family.</text>
</comment>
<feature type="domain" description="Pili assembly chaperone C-terminal" evidence="7">
    <location>
        <begin position="172"/>
        <end position="234"/>
    </location>
</feature>
<dbReference type="PANTHER" id="PTHR30251:SF0">
    <property type="entry name" value="FIMBRIAL CHAPERONE PROTEIN ELFD-RELATED"/>
    <property type="match status" value="1"/>
</dbReference>
<dbReference type="InterPro" id="IPR016148">
    <property type="entry name" value="Pili_assmbl_chaperone_C"/>
</dbReference>
<dbReference type="PRINTS" id="PR00969">
    <property type="entry name" value="CHAPERONPILI"/>
</dbReference>
<organism evidence="8 9">
    <name type="scientific">Serratia oryzae</name>
    <dbReference type="NCBI Taxonomy" id="2034155"/>
    <lineage>
        <taxon>Bacteria</taxon>
        <taxon>Pseudomonadati</taxon>
        <taxon>Pseudomonadota</taxon>
        <taxon>Gammaproteobacteria</taxon>
        <taxon>Enterobacterales</taxon>
        <taxon>Yersiniaceae</taxon>
        <taxon>Serratia</taxon>
    </lineage>
</organism>
<evidence type="ECO:0000256" key="3">
    <source>
        <dbReference type="ARBA" id="ARBA00022729"/>
    </source>
</evidence>
<feature type="domain" description="Pili assembly chaperone N-terminal" evidence="6">
    <location>
        <begin position="26"/>
        <end position="150"/>
    </location>
</feature>
<dbReference type="PANTHER" id="PTHR30251">
    <property type="entry name" value="PILUS ASSEMBLY CHAPERONE"/>
    <property type="match status" value="1"/>
</dbReference>
<protein>
    <submittedName>
        <fullName evidence="8">Pilus assembly protein PapD</fullName>
    </submittedName>
</protein>
<dbReference type="Pfam" id="PF02753">
    <property type="entry name" value="PapD_C"/>
    <property type="match status" value="1"/>
</dbReference>
<dbReference type="Proteomes" id="UP000216021">
    <property type="component" value="Unassembled WGS sequence"/>
</dbReference>
<dbReference type="RefSeq" id="WP_076941897.1">
    <property type="nucleotide sequence ID" value="NZ_MOXD01000004.1"/>
</dbReference>
<name>A0A1S8CLQ9_9GAMM</name>
<dbReference type="InterPro" id="IPR008962">
    <property type="entry name" value="PapD-like_sf"/>
</dbReference>
<evidence type="ECO:0000313" key="8">
    <source>
        <dbReference type="EMBL" id="OMQ23692.1"/>
    </source>
</evidence>